<dbReference type="EMBL" id="JZKH01000101">
    <property type="protein sequence ID" value="KJS58600.1"/>
    <property type="molecule type" value="Genomic_DNA"/>
</dbReference>
<dbReference type="InterPro" id="IPR002880">
    <property type="entry name" value="Pyrv_Fd/Flavodoxin_OxRdtase_N"/>
</dbReference>
<dbReference type="Pfam" id="PF17147">
    <property type="entry name" value="PFOR_II"/>
    <property type="match status" value="1"/>
</dbReference>
<dbReference type="Pfam" id="PF01558">
    <property type="entry name" value="POR"/>
    <property type="match status" value="1"/>
</dbReference>
<evidence type="ECO:0000259" key="3">
    <source>
        <dbReference type="Pfam" id="PF01558"/>
    </source>
</evidence>
<dbReference type="GO" id="GO:0000287">
    <property type="term" value="F:magnesium ion binding"/>
    <property type="evidence" value="ECO:0007669"/>
    <property type="project" value="UniProtKB-ARBA"/>
</dbReference>
<feature type="compositionally biased region" description="Pro residues" evidence="2">
    <location>
        <begin position="33"/>
        <end position="42"/>
    </location>
</feature>
<dbReference type="Gene3D" id="3.40.50.970">
    <property type="match status" value="1"/>
</dbReference>
<proteinExistence type="predicted"/>
<evidence type="ECO:0000256" key="2">
    <source>
        <dbReference type="SAM" id="MobiDB-lite"/>
    </source>
</evidence>
<accession>A0A0F2T8E8</accession>
<organism evidence="6 7">
    <name type="scientific">Streptomyces rubellomurinus (strain ATCC 31215)</name>
    <dbReference type="NCBI Taxonomy" id="359131"/>
    <lineage>
        <taxon>Bacteria</taxon>
        <taxon>Bacillati</taxon>
        <taxon>Actinomycetota</taxon>
        <taxon>Actinomycetes</taxon>
        <taxon>Kitasatosporales</taxon>
        <taxon>Streptomycetaceae</taxon>
        <taxon>Streptomyces</taxon>
    </lineage>
</organism>
<dbReference type="InterPro" id="IPR022367">
    <property type="entry name" value="2-oxoacid/accept_OxRdtase_asu"/>
</dbReference>
<dbReference type="Pfam" id="PF01855">
    <property type="entry name" value="POR_N"/>
    <property type="match status" value="1"/>
</dbReference>
<dbReference type="SUPFAM" id="SSF53323">
    <property type="entry name" value="Pyruvate-ferredoxin oxidoreductase, PFOR, domain III"/>
    <property type="match status" value="1"/>
</dbReference>
<name>A0A0F2T8E8_STRR3</name>
<evidence type="ECO:0000256" key="1">
    <source>
        <dbReference type="ARBA" id="ARBA00023002"/>
    </source>
</evidence>
<dbReference type="CDD" id="cd07034">
    <property type="entry name" value="TPP_PYR_PFOR_IOR-alpha_like"/>
    <property type="match status" value="1"/>
</dbReference>
<evidence type="ECO:0000259" key="4">
    <source>
        <dbReference type="Pfam" id="PF01855"/>
    </source>
</evidence>
<dbReference type="PATRIC" id="fig|359131.3.peg.604"/>
<keyword evidence="7" id="KW-1185">Reference proteome</keyword>
<dbReference type="SUPFAM" id="SSF52518">
    <property type="entry name" value="Thiamin diphosphate-binding fold (THDP-binding)"/>
    <property type="match status" value="1"/>
</dbReference>
<comment type="caution">
    <text evidence="6">The sequence shown here is derived from an EMBL/GenBank/DDBJ whole genome shotgun (WGS) entry which is preliminary data.</text>
</comment>
<dbReference type="Gene3D" id="3.40.920.10">
    <property type="entry name" value="Pyruvate-ferredoxin oxidoreductase, PFOR, domain III"/>
    <property type="match status" value="1"/>
</dbReference>
<dbReference type="PANTHER" id="PTHR32154">
    <property type="entry name" value="PYRUVATE-FLAVODOXIN OXIDOREDUCTASE-RELATED"/>
    <property type="match status" value="1"/>
</dbReference>
<evidence type="ECO:0000259" key="5">
    <source>
        <dbReference type="Pfam" id="PF17147"/>
    </source>
</evidence>
<protein>
    <submittedName>
        <fullName evidence="6">2-oxoglutarate ferredoxin oxidoreductase subunit alpha</fullName>
    </submittedName>
</protein>
<dbReference type="Gene3D" id="3.40.50.920">
    <property type="match status" value="1"/>
</dbReference>
<dbReference type="PANTHER" id="PTHR32154:SF20">
    <property type="entry name" value="2-OXOGLUTARATE OXIDOREDUCTASE SUBUNIT KORA"/>
    <property type="match status" value="1"/>
</dbReference>
<dbReference type="AlphaFoldDB" id="A0A0F2T8E8"/>
<dbReference type="InterPro" id="IPR029061">
    <property type="entry name" value="THDP-binding"/>
</dbReference>
<dbReference type="FunFam" id="3.40.50.970:FF:000022">
    <property type="entry name" value="2-oxoglutarate ferredoxin oxidoreductase alpha subunit"/>
    <property type="match status" value="1"/>
</dbReference>
<feature type="domain" description="Pyruvate:ferredoxin oxidoreductase core" evidence="5">
    <location>
        <begin position="557"/>
        <end position="621"/>
    </location>
</feature>
<keyword evidence="1" id="KW-0560">Oxidoreductase</keyword>
<dbReference type="InterPro" id="IPR009014">
    <property type="entry name" value="Transketo_C/PFOR_II"/>
</dbReference>
<gene>
    <name evidence="6" type="ORF">VM95_32260</name>
</gene>
<dbReference type="Proteomes" id="UP000033699">
    <property type="component" value="Unassembled WGS sequence"/>
</dbReference>
<dbReference type="InterPro" id="IPR002869">
    <property type="entry name" value="Pyrv_flavodox_OxRed_cen"/>
</dbReference>
<dbReference type="InterPro" id="IPR050722">
    <property type="entry name" value="Pyruvate:ferred/Flavod_OxRd"/>
</dbReference>
<dbReference type="InterPro" id="IPR019752">
    <property type="entry name" value="Pyrv/ketoisovalerate_OxRed_cat"/>
</dbReference>
<evidence type="ECO:0000313" key="6">
    <source>
        <dbReference type="EMBL" id="KJS58600.1"/>
    </source>
</evidence>
<dbReference type="SUPFAM" id="SSF52922">
    <property type="entry name" value="TK C-terminal domain-like"/>
    <property type="match status" value="1"/>
</dbReference>
<sequence length="665" mass="70654">MTSQVDQSEAVDGSDDGEERAGGGARHSGPGAPAVPPGPGGTPPRRAKPMRRLDRVIIRFAGDSGDGMQLTGDRFTSETASFGNDLSTLPNFPAEIRAPAGTLPGVSSFQLHFADHDILTPGDAPNVLVAMNPAALKANLPDLPRGAEIIVNTDEFTKRALAKVGYPADPLGDGSLDGYHLHKVPLTALTLEALKDSGLARKDAERAKNMFALGLLSWMYHRPTHGTEQFLRAKFAKKPPIAEANIAAFRAGWNFGETTESFAVSYEVPPAKLPAGRYRNISGNLALSYGLIAAAERSGLPLYLGSYPITPASDILHELSKHKNFGVRTFQAEDEIAGIGAALGAAFGGALGVTTTSGPGVALKSETIGLAVSLELPLLVVDIQRGGPSTGLPTKTEQADLLQAMFGRNGEAPVPIVAPATPAECFDAALEAARIAVTYRTPVFLLSDGYLANGSEPWRIPEVGELPLIDPDFATGPNREDGAFWPYLRDPHTLARPWAVPGTAGLEHRIGGIEKQDGTGNISYDPANHDFMVRTRQAKVDGITVKPVEVDDPSGDARVLVLGWGSTYGPITAAVRRVRADGGEVAQAHLRNLNPFPANLGTVLRSYEKVIVPEMNLGQLALLLRAKYLVDAESYNQVRGLPFKAAQLADVLWAAIGTLDEEDHR</sequence>
<reference evidence="6 7" key="1">
    <citation type="submission" date="2015-02" db="EMBL/GenBank/DDBJ databases">
        <authorList>
            <person name="Ju K.-S."/>
            <person name="Doroghazi J.R."/>
            <person name="Metcalf W."/>
        </authorList>
    </citation>
    <scope>NUCLEOTIDE SEQUENCE [LARGE SCALE GENOMIC DNA]</scope>
    <source>
        <strain evidence="6 7">ATCC 31215</strain>
    </source>
</reference>
<dbReference type="FunFam" id="3.40.920.10:FF:000002">
    <property type="entry name" value="2-oxoglutarate oxidoreductase, alpha subunit"/>
    <property type="match status" value="1"/>
</dbReference>
<dbReference type="InterPro" id="IPR033412">
    <property type="entry name" value="PFOR_II"/>
</dbReference>
<feature type="region of interest" description="Disordered" evidence="2">
    <location>
        <begin position="1"/>
        <end position="51"/>
    </location>
</feature>
<feature type="domain" description="Pyruvate flavodoxin/ferredoxin oxidoreductase pyrimidine binding" evidence="4">
    <location>
        <begin position="305"/>
        <end position="517"/>
    </location>
</feature>
<dbReference type="GO" id="GO:0006979">
    <property type="term" value="P:response to oxidative stress"/>
    <property type="evidence" value="ECO:0007669"/>
    <property type="project" value="TreeGrafter"/>
</dbReference>
<dbReference type="NCBIfam" id="TIGR03710">
    <property type="entry name" value="OAFO_sf"/>
    <property type="match status" value="1"/>
</dbReference>
<evidence type="ECO:0000313" key="7">
    <source>
        <dbReference type="Proteomes" id="UP000033699"/>
    </source>
</evidence>
<feature type="domain" description="Pyruvate/ketoisovalerate oxidoreductase catalytic" evidence="3">
    <location>
        <begin position="65"/>
        <end position="252"/>
    </location>
</feature>
<dbReference type="GO" id="GO:0016903">
    <property type="term" value="F:oxidoreductase activity, acting on the aldehyde or oxo group of donors"/>
    <property type="evidence" value="ECO:0007669"/>
    <property type="project" value="InterPro"/>
</dbReference>